<accession>A0ABR3F4Y2</accession>
<dbReference type="Proteomes" id="UP001465976">
    <property type="component" value="Unassembled WGS sequence"/>
</dbReference>
<evidence type="ECO:0000256" key="1">
    <source>
        <dbReference type="SAM" id="MobiDB-lite"/>
    </source>
</evidence>
<feature type="region of interest" description="Disordered" evidence="1">
    <location>
        <begin position="24"/>
        <end position="47"/>
    </location>
</feature>
<evidence type="ECO:0000313" key="2">
    <source>
        <dbReference type="EMBL" id="KAL0570294.1"/>
    </source>
</evidence>
<organism evidence="2 3">
    <name type="scientific">Marasmius crinis-equi</name>
    <dbReference type="NCBI Taxonomy" id="585013"/>
    <lineage>
        <taxon>Eukaryota</taxon>
        <taxon>Fungi</taxon>
        <taxon>Dikarya</taxon>
        <taxon>Basidiomycota</taxon>
        <taxon>Agaricomycotina</taxon>
        <taxon>Agaricomycetes</taxon>
        <taxon>Agaricomycetidae</taxon>
        <taxon>Agaricales</taxon>
        <taxon>Marasmiineae</taxon>
        <taxon>Marasmiaceae</taxon>
        <taxon>Marasmius</taxon>
    </lineage>
</organism>
<comment type="caution">
    <text evidence="2">The sequence shown here is derived from an EMBL/GenBank/DDBJ whole genome shotgun (WGS) entry which is preliminary data.</text>
</comment>
<evidence type="ECO:0000313" key="3">
    <source>
        <dbReference type="Proteomes" id="UP001465976"/>
    </source>
</evidence>
<name>A0ABR3F4Y2_9AGAR</name>
<reference evidence="2 3" key="1">
    <citation type="submission" date="2024-02" db="EMBL/GenBank/DDBJ databases">
        <title>A draft genome for the cacao thread blight pathogen Marasmius crinis-equi.</title>
        <authorList>
            <person name="Cohen S.P."/>
            <person name="Baruah I.K."/>
            <person name="Amoako-Attah I."/>
            <person name="Bukari Y."/>
            <person name="Meinhardt L.W."/>
            <person name="Bailey B.A."/>
        </authorList>
    </citation>
    <scope>NUCLEOTIDE SEQUENCE [LARGE SCALE GENOMIC DNA]</scope>
    <source>
        <strain evidence="2 3">GH-76</strain>
    </source>
</reference>
<keyword evidence="3" id="KW-1185">Reference proteome</keyword>
<dbReference type="EMBL" id="JBAHYK010000960">
    <property type="protein sequence ID" value="KAL0570294.1"/>
    <property type="molecule type" value="Genomic_DNA"/>
</dbReference>
<proteinExistence type="predicted"/>
<gene>
    <name evidence="2" type="ORF">V5O48_011671</name>
</gene>
<sequence length="302" mass="34241">MDSAKSKTPLASDVQDRKATEPILLLCLNPPPPQRTVQNPSEKRSSPAELEYIQPIEWTDTQIIYHLIAHSFDVPSKFKDTKFFCQIARADGSIIKFPKIYRIPLMCVAHFQWLALRFVLSATRNRDSLWRKHKFSTLHMSRLCSMLLDDAQKDFGDADATGTLQVGKIISNKKWNHPVFDRALVRLKLGWFGTKVFDYANNVDESEYEKDVIGQGQLHEAVKDSEEGVREIKAGLSDIVREGIEEAVREAKAAHNALDARHREKANSRLLELIKDTVQSELRNTGESIKNAIRAAVEGSFI</sequence>
<protein>
    <submittedName>
        <fullName evidence="2">Uncharacterized protein</fullName>
    </submittedName>
</protein>